<dbReference type="InterPro" id="IPR014756">
    <property type="entry name" value="Ig_E-set"/>
</dbReference>
<accession>A0A917Q7U9</accession>
<keyword evidence="8 9" id="KW-0472">Membrane</keyword>
<feature type="transmembrane region" description="Helical" evidence="9">
    <location>
        <begin position="479"/>
        <end position="502"/>
    </location>
</feature>
<keyword evidence="2" id="KW-1003">Cell membrane</keyword>
<keyword evidence="5" id="KW-0732">Signal</keyword>
<dbReference type="GO" id="GO:0006825">
    <property type="term" value="P:copper ion transport"/>
    <property type="evidence" value="ECO:0007669"/>
    <property type="project" value="InterPro"/>
</dbReference>
<dbReference type="GO" id="GO:0005886">
    <property type="term" value="C:plasma membrane"/>
    <property type="evidence" value="ECO:0007669"/>
    <property type="project" value="UniProtKB-SubCell"/>
</dbReference>
<feature type="transmembrane region" description="Helical" evidence="9">
    <location>
        <begin position="445"/>
        <end position="467"/>
    </location>
</feature>
<keyword evidence="6 9" id="KW-1133">Transmembrane helix</keyword>
<feature type="transmembrane region" description="Helical" evidence="9">
    <location>
        <begin position="315"/>
        <end position="335"/>
    </location>
</feature>
<gene>
    <name evidence="12" type="ORF">GCM10011591_02280</name>
</gene>
<name>A0A917Q7U9_9NOCA</name>
<reference evidence="12" key="1">
    <citation type="journal article" date="2014" name="Int. J. Syst. Evol. Microbiol.">
        <title>Complete genome sequence of Corynebacterium casei LMG S-19264T (=DSM 44701T), isolated from a smear-ripened cheese.</title>
        <authorList>
            <consortium name="US DOE Joint Genome Institute (JGI-PGF)"/>
            <person name="Walter F."/>
            <person name="Albersmeier A."/>
            <person name="Kalinowski J."/>
            <person name="Ruckert C."/>
        </authorList>
    </citation>
    <scope>NUCLEOTIDE SEQUENCE</scope>
    <source>
        <strain evidence="12">CGMCC 4.7278</strain>
    </source>
</reference>
<evidence type="ECO:0008006" key="14">
    <source>
        <dbReference type="Google" id="ProtNLM"/>
    </source>
</evidence>
<keyword evidence="3 9" id="KW-0812">Transmembrane</keyword>
<proteinExistence type="predicted"/>
<dbReference type="Gene3D" id="2.60.40.1220">
    <property type="match status" value="1"/>
</dbReference>
<dbReference type="RefSeq" id="WP_188826829.1">
    <property type="nucleotide sequence ID" value="NZ_BMMW01000001.1"/>
</dbReference>
<feature type="transmembrane region" description="Helical" evidence="9">
    <location>
        <begin position="412"/>
        <end position="433"/>
    </location>
</feature>
<protein>
    <recommendedName>
        <fullName evidence="14">Copper resistance protein CopC</fullName>
    </recommendedName>
</protein>
<evidence type="ECO:0000256" key="4">
    <source>
        <dbReference type="ARBA" id="ARBA00022723"/>
    </source>
</evidence>
<dbReference type="Pfam" id="PF05425">
    <property type="entry name" value="CopD"/>
    <property type="match status" value="1"/>
</dbReference>
<evidence type="ECO:0000256" key="8">
    <source>
        <dbReference type="ARBA" id="ARBA00023136"/>
    </source>
</evidence>
<feature type="transmembrane region" description="Helical" evidence="9">
    <location>
        <begin position="372"/>
        <end position="400"/>
    </location>
</feature>
<feature type="transmembrane region" description="Helical" evidence="9">
    <location>
        <begin position="159"/>
        <end position="181"/>
    </location>
</feature>
<dbReference type="InterPro" id="IPR014755">
    <property type="entry name" value="Cu-Rt/internalin_Ig-like"/>
</dbReference>
<evidence type="ECO:0000256" key="5">
    <source>
        <dbReference type="ARBA" id="ARBA00022729"/>
    </source>
</evidence>
<keyword evidence="7" id="KW-0186">Copper</keyword>
<evidence type="ECO:0000313" key="13">
    <source>
        <dbReference type="Proteomes" id="UP000612956"/>
    </source>
</evidence>
<comment type="subcellular location">
    <subcellularLocation>
        <location evidence="1">Cell membrane</location>
        <topology evidence="1">Multi-pass membrane protein</topology>
    </subcellularLocation>
</comment>
<dbReference type="Pfam" id="PF04234">
    <property type="entry name" value="CopC"/>
    <property type="match status" value="1"/>
</dbReference>
<dbReference type="GO" id="GO:0005507">
    <property type="term" value="F:copper ion binding"/>
    <property type="evidence" value="ECO:0007669"/>
    <property type="project" value="InterPro"/>
</dbReference>
<sequence>MRAVLGRKERRTAGRLAAVVSSLFVLGWAATGFAAAHATVVSVAPAYGTTVVSGEKGDVTIHFDEAVTVADTGLAVLDRDGNRVETPRPTYRDSDHTIATTLPAALPDGTYLISWAILSADGHTVGGSSVFGLGVPPDTTLSKPTPDPLRGALDTMTRLLHALTYLGVVAAVGLPLVVAWCSARRSHAPHDGSGVHAAAVGQRRAVRLSTTGRPPLPPTESRIVRAGHVAVAAPRFLSLIATRRGAEPSRPTLRASPAQGASGEVGAATGSLARVGASTVAITSLAVLLLLPARLGGAASWVESASWTAAFTSNAGIAALLGLTGAAVTLLARPVVLETSAITPRNLAWRAGAALTVLGTALAGHASAASDFGLTLVSATVHVTAMALWGGGLLAVVAIWRGPERASALRQFTPIAVGAVIALAITGTIQAVPAITPLDALWTTAWGQLLLAKLALVAVTLALAAVLRHRARRSEYPGRLLIAETATLSVIVLLSALLAGAVPARDAYDPPLHATLNLGDAQADVTVDGMAAGDQTVAVHVRRDDAPIEIRSLTGKLAKEDDTLPQNLDFRRVTPKDRGPDYFVADLRAARGDWRLALTVTFDQTTAYAASTPYRVW</sequence>
<evidence type="ECO:0000256" key="6">
    <source>
        <dbReference type="ARBA" id="ARBA00022989"/>
    </source>
</evidence>
<evidence type="ECO:0000259" key="11">
    <source>
        <dbReference type="Pfam" id="PF05425"/>
    </source>
</evidence>
<evidence type="ECO:0000256" key="9">
    <source>
        <dbReference type="SAM" id="Phobius"/>
    </source>
</evidence>
<evidence type="ECO:0000256" key="3">
    <source>
        <dbReference type="ARBA" id="ARBA00022692"/>
    </source>
</evidence>
<evidence type="ECO:0000259" key="10">
    <source>
        <dbReference type="Pfam" id="PF04234"/>
    </source>
</evidence>
<evidence type="ECO:0000313" key="12">
    <source>
        <dbReference type="EMBL" id="GGK34117.1"/>
    </source>
</evidence>
<dbReference type="PANTHER" id="PTHR34820">
    <property type="entry name" value="INNER MEMBRANE PROTEIN YEBZ"/>
    <property type="match status" value="1"/>
</dbReference>
<dbReference type="EMBL" id="BMMW01000001">
    <property type="protein sequence ID" value="GGK34117.1"/>
    <property type="molecule type" value="Genomic_DNA"/>
</dbReference>
<dbReference type="InterPro" id="IPR008457">
    <property type="entry name" value="Cu-R_CopD_dom"/>
</dbReference>
<keyword evidence="4" id="KW-0479">Metal-binding</keyword>
<evidence type="ECO:0000256" key="1">
    <source>
        <dbReference type="ARBA" id="ARBA00004651"/>
    </source>
</evidence>
<dbReference type="InterPro" id="IPR032694">
    <property type="entry name" value="CopC/D"/>
</dbReference>
<reference evidence="12" key="2">
    <citation type="submission" date="2020-09" db="EMBL/GenBank/DDBJ databases">
        <authorList>
            <person name="Sun Q."/>
            <person name="Zhou Y."/>
        </authorList>
    </citation>
    <scope>NUCLEOTIDE SEQUENCE</scope>
    <source>
        <strain evidence="12">CGMCC 4.7278</strain>
    </source>
</reference>
<feature type="transmembrane region" description="Helical" evidence="9">
    <location>
        <begin position="275"/>
        <end position="295"/>
    </location>
</feature>
<feature type="domain" description="Copper resistance protein D" evidence="11">
    <location>
        <begin position="407"/>
        <end position="497"/>
    </location>
</feature>
<dbReference type="InterPro" id="IPR007348">
    <property type="entry name" value="CopC_dom"/>
</dbReference>
<evidence type="ECO:0000256" key="2">
    <source>
        <dbReference type="ARBA" id="ARBA00022475"/>
    </source>
</evidence>
<keyword evidence="13" id="KW-1185">Reference proteome</keyword>
<dbReference type="GO" id="GO:0042597">
    <property type="term" value="C:periplasmic space"/>
    <property type="evidence" value="ECO:0007669"/>
    <property type="project" value="InterPro"/>
</dbReference>
<comment type="caution">
    <text evidence="12">The sequence shown here is derived from an EMBL/GenBank/DDBJ whole genome shotgun (WGS) entry which is preliminary data.</text>
</comment>
<dbReference type="AlphaFoldDB" id="A0A917Q7U9"/>
<feature type="domain" description="CopC" evidence="10">
    <location>
        <begin position="37"/>
        <end position="132"/>
    </location>
</feature>
<dbReference type="PANTHER" id="PTHR34820:SF4">
    <property type="entry name" value="INNER MEMBRANE PROTEIN YEBZ"/>
    <property type="match status" value="1"/>
</dbReference>
<dbReference type="GO" id="GO:0046688">
    <property type="term" value="P:response to copper ion"/>
    <property type="evidence" value="ECO:0007669"/>
    <property type="project" value="InterPro"/>
</dbReference>
<dbReference type="SUPFAM" id="SSF81296">
    <property type="entry name" value="E set domains"/>
    <property type="match status" value="1"/>
</dbReference>
<feature type="transmembrane region" description="Helical" evidence="9">
    <location>
        <begin position="347"/>
        <end position="366"/>
    </location>
</feature>
<dbReference type="Proteomes" id="UP000612956">
    <property type="component" value="Unassembled WGS sequence"/>
</dbReference>
<organism evidence="12 13">
    <name type="scientific">Nocardia camponoti</name>
    <dbReference type="NCBI Taxonomy" id="1616106"/>
    <lineage>
        <taxon>Bacteria</taxon>
        <taxon>Bacillati</taxon>
        <taxon>Actinomycetota</taxon>
        <taxon>Actinomycetes</taxon>
        <taxon>Mycobacteriales</taxon>
        <taxon>Nocardiaceae</taxon>
        <taxon>Nocardia</taxon>
    </lineage>
</organism>
<evidence type="ECO:0000256" key="7">
    <source>
        <dbReference type="ARBA" id="ARBA00023008"/>
    </source>
</evidence>